<dbReference type="EMBL" id="SLUN01000032">
    <property type="protein sequence ID" value="TCL61825.1"/>
    <property type="molecule type" value="Genomic_DNA"/>
</dbReference>
<feature type="domain" description="PhoU" evidence="7">
    <location>
        <begin position="342"/>
        <end position="428"/>
    </location>
</feature>
<dbReference type="NCBIfam" id="NF037997">
    <property type="entry name" value="Na_Pi_symport"/>
    <property type="match status" value="1"/>
</dbReference>
<evidence type="ECO:0000313" key="9">
    <source>
        <dbReference type="Proteomes" id="UP000295008"/>
    </source>
</evidence>
<dbReference type="GO" id="GO:0005436">
    <property type="term" value="F:sodium:phosphate symporter activity"/>
    <property type="evidence" value="ECO:0007669"/>
    <property type="project" value="InterPro"/>
</dbReference>
<comment type="subcellular location">
    <subcellularLocation>
        <location evidence="1">Cell membrane</location>
        <topology evidence="1">Multi-pass membrane protein</topology>
    </subcellularLocation>
</comment>
<feature type="transmembrane region" description="Helical" evidence="6">
    <location>
        <begin position="48"/>
        <end position="74"/>
    </location>
</feature>
<dbReference type="InterPro" id="IPR003841">
    <property type="entry name" value="Na/Pi_transpt"/>
</dbReference>
<dbReference type="Gene3D" id="1.20.58.220">
    <property type="entry name" value="Phosphate transport system protein phou homolog 2, domain 2"/>
    <property type="match status" value="1"/>
</dbReference>
<accession>A0A4R1R845</accession>
<feature type="transmembrane region" description="Helical" evidence="6">
    <location>
        <begin position="110"/>
        <end position="125"/>
    </location>
</feature>
<dbReference type="Pfam" id="PF02690">
    <property type="entry name" value="Na_Pi_cotrans"/>
    <property type="match status" value="2"/>
</dbReference>
<evidence type="ECO:0000256" key="2">
    <source>
        <dbReference type="ARBA" id="ARBA00022475"/>
    </source>
</evidence>
<dbReference type="GO" id="GO:0044341">
    <property type="term" value="P:sodium-dependent phosphate transport"/>
    <property type="evidence" value="ECO:0007669"/>
    <property type="project" value="InterPro"/>
</dbReference>
<evidence type="ECO:0000256" key="6">
    <source>
        <dbReference type="SAM" id="Phobius"/>
    </source>
</evidence>
<feature type="domain" description="PhoU" evidence="7">
    <location>
        <begin position="451"/>
        <end position="531"/>
    </location>
</feature>
<feature type="transmembrane region" description="Helical" evidence="6">
    <location>
        <begin position="279"/>
        <end position="297"/>
    </location>
</feature>
<dbReference type="InterPro" id="IPR038078">
    <property type="entry name" value="PhoU-like_sf"/>
</dbReference>
<keyword evidence="4 6" id="KW-1133">Transmembrane helix</keyword>
<dbReference type="Proteomes" id="UP000295008">
    <property type="component" value="Unassembled WGS sequence"/>
</dbReference>
<feature type="transmembrane region" description="Helical" evidence="6">
    <location>
        <begin position="247"/>
        <end position="267"/>
    </location>
</feature>
<keyword evidence="3 6" id="KW-0812">Transmembrane</keyword>
<feature type="transmembrane region" description="Helical" evidence="6">
    <location>
        <begin position="212"/>
        <end position="235"/>
    </location>
</feature>
<dbReference type="AlphaFoldDB" id="A0A4R1R845"/>
<organism evidence="8 9">
    <name type="scientific">Hydrogenispora ethanolica</name>
    <dbReference type="NCBI Taxonomy" id="1082276"/>
    <lineage>
        <taxon>Bacteria</taxon>
        <taxon>Bacillati</taxon>
        <taxon>Bacillota</taxon>
        <taxon>Hydrogenispora</taxon>
    </lineage>
</organism>
<keyword evidence="9" id="KW-1185">Reference proteome</keyword>
<evidence type="ECO:0000259" key="7">
    <source>
        <dbReference type="Pfam" id="PF01895"/>
    </source>
</evidence>
<dbReference type="InterPro" id="IPR026022">
    <property type="entry name" value="PhoU_dom"/>
</dbReference>
<feature type="transmembrane region" description="Helical" evidence="6">
    <location>
        <begin position="137"/>
        <end position="155"/>
    </location>
</feature>
<keyword evidence="5 6" id="KW-0472">Membrane</keyword>
<dbReference type="SUPFAM" id="SSF109755">
    <property type="entry name" value="PhoU-like"/>
    <property type="match status" value="1"/>
</dbReference>
<comment type="caution">
    <text evidence="8">The sequence shown here is derived from an EMBL/GenBank/DDBJ whole genome shotgun (WGS) entry which is preliminary data.</text>
</comment>
<reference evidence="8 9" key="1">
    <citation type="submission" date="2019-03" db="EMBL/GenBank/DDBJ databases">
        <title>Genomic Encyclopedia of Type Strains, Phase IV (KMG-IV): sequencing the most valuable type-strain genomes for metagenomic binning, comparative biology and taxonomic classification.</title>
        <authorList>
            <person name="Goeker M."/>
        </authorList>
    </citation>
    <scope>NUCLEOTIDE SEQUENCE [LARGE SCALE GENOMIC DNA]</scope>
    <source>
        <strain evidence="8 9">LX-B</strain>
    </source>
</reference>
<evidence type="ECO:0000256" key="3">
    <source>
        <dbReference type="ARBA" id="ARBA00022692"/>
    </source>
</evidence>
<evidence type="ECO:0000256" key="4">
    <source>
        <dbReference type="ARBA" id="ARBA00022989"/>
    </source>
</evidence>
<dbReference type="OrthoDB" id="9763003at2"/>
<sequence>MKALAALIGLAGGLGLFLFGMQLCSEGLQKVAARRLKQMIKSLTGNPVIGLLIGALVTLALQGSSATTALVVGFISAKMMTLSQALGVLLGSAIGTSLTVQLIVFRTVELALLLMFFGAWLYLFSRKKRWRNVGQTVLGCGLLFYGMSIMSGSMAPFKDFPIVSQTLISLEKYPVLEFLVGLFFSAIIQSSPAFIALLMSLASHHLIGETSIIPYILGAHLGGTVTGVISSFGVPSHDAKRAAMTNFGIKFINGLIFLPLFHPLTQLMLWSSTDISRQIANAHTFFSVVMAIGFLPFTNQLSRLAERFFPEKQADLGEAKFLQEDLLEVPELAVDQAHQQTLEMGRIVRDRMLTKVLAALQYGNEAVIDEVAETEGAIDALYKKISEYLAGMAGKSLPDDLMQRTIQVLYAANDFEHVGDILMNIGQIARKVGLESMQFSEEGLGELAALYNRVYANFHLALYAFETGDSATATEVMKEHPRILRQEKEYRYSHFERIQEGNPKTIATSSAHLDLIEALLRIDGHAVNIAQGVLGIV</sequence>
<gene>
    <name evidence="8" type="ORF">EDC14_103258</name>
</gene>
<name>A0A4R1R845_HYDET</name>
<evidence type="ECO:0000256" key="1">
    <source>
        <dbReference type="ARBA" id="ARBA00004651"/>
    </source>
</evidence>
<dbReference type="PANTHER" id="PTHR10010:SF46">
    <property type="entry name" value="SODIUM-DEPENDENT PHOSPHATE TRANSPORT PROTEIN 2B"/>
    <property type="match status" value="1"/>
</dbReference>
<protein>
    <submittedName>
        <fullName evidence="8">Phosphate:Na+ symporter</fullName>
    </submittedName>
</protein>
<proteinExistence type="predicted"/>
<dbReference type="RefSeq" id="WP_132016188.1">
    <property type="nucleotide sequence ID" value="NZ_SLUN01000032.1"/>
</dbReference>
<dbReference type="GO" id="GO:0005886">
    <property type="term" value="C:plasma membrane"/>
    <property type="evidence" value="ECO:0007669"/>
    <property type="project" value="UniProtKB-SubCell"/>
</dbReference>
<dbReference type="Pfam" id="PF01895">
    <property type="entry name" value="PhoU"/>
    <property type="match status" value="2"/>
</dbReference>
<keyword evidence="2" id="KW-1003">Cell membrane</keyword>
<evidence type="ECO:0000313" key="8">
    <source>
        <dbReference type="EMBL" id="TCL61825.1"/>
    </source>
</evidence>
<evidence type="ECO:0000256" key="5">
    <source>
        <dbReference type="ARBA" id="ARBA00023136"/>
    </source>
</evidence>
<feature type="transmembrane region" description="Helical" evidence="6">
    <location>
        <begin position="175"/>
        <end position="200"/>
    </location>
</feature>
<dbReference type="PANTHER" id="PTHR10010">
    <property type="entry name" value="SOLUTE CARRIER FAMILY 34 SODIUM PHOSPHATE , MEMBER 2-RELATED"/>
    <property type="match status" value="1"/>
</dbReference>